<keyword evidence="3" id="KW-0804">Transcription</keyword>
<feature type="domain" description="HTH marR-type" evidence="4">
    <location>
        <begin position="7"/>
        <end position="139"/>
    </location>
</feature>
<dbReference type="Proteomes" id="UP000215377">
    <property type="component" value="Unassembled WGS sequence"/>
</dbReference>
<name>A0A225NE86_9RHOB</name>
<dbReference type="PROSITE" id="PS50995">
    <property type="entry name" value="HTH_MARR_2"/>
    <property type="match status" value="1"/>
</dbReference>
<keyword evidence="1" id="KW-0805">Transcription regulation</keyword>
<dbReference type="InterPro" id="IPR036388">
    <property type="entry name" value="WH-like_DNA-bd_sf"/>
</dbReference>
<dbReference type="OrthoDB" id="582199at2"/>
<reference evidence="5 6" key="1">
    <citation type="submission" date="2013-04" db="EMBL/GenBank/DDBJ databases">
        <title>Oceanicola sp. 22II1-22F33 Genome Sequencing.</title>
        <authorList>
            <person name="Lai Q."/>
            <person name="Li G."/>
            <person name="Shao Z."/>
        </authorList>
    </citation>
    <scope>NUCLEOTIDE SEQUENCE [LARGE SCALE GENOMIC DNA]</scope>
    <source>
        <strain evidence="5 6">22II1-22F33</strain>
    </source>
</reference>
<dbReference type="SUPFAM" id="SSF46785">
    <property type="entry name" value="Winged helix' DNA-binding domain"/>
    <property type="match status" value="1"/>
</dbReference>
<evidence type="ECO:0000256" key="2">
    <source>
        <dbReference type="ARBA" id="ARBA00023125"/>
    </source>
</evidence>
<dbReference type="Gene3D" id="1.10.10.10">
    <property type="entry name" value="Winged helix-like DNA-binding domain superfamily/Winged helix DNA-binding domain"/>
    <property type="match status" value="1"/>
</dbReference>
<protein>
    <recommendedName>
        <fullName evidence="4">HTH marR-type domain-containing protein</fullName>
    </recommendedName>
</protein>
<keyword evidence="2" id="KW-0238">DNA-binding</keyword>
<dbReference type="PANTHER" id="PTHR33164:SF64">
    <property type="entry name" value="TRANSCRIPTIONAL REGULATOR SLYA"/>
    <property type="match status" value="1"/>
</dbReference>
<evidence type="ECO:0000256" key="3">
    <source>
        <dbReference type="ARBA" id="ARBA00023163"/>
    </source>
</evidence>
<dbReference type="InterPro" id="IPR039422">
    <property type="entry name" value="MarR/SlyA-like"/>
</dbReference>
<dbReference type="InterPro" id="IPR000835">
    <property type="entry name" value="HTH_MarR-typ"/>
</dbReference>
<proteinExistence type="predicted"/>
<comment type="caution">
    <text evidence="5">The sequence shown here is derived from an EMBL/GenBank/DDBJ whole genome shotgun (WGS) entry which is preliminary data.</text>
</comment>
<dbReference type="Pfam" id="PF01047">
    <property type="entry name" value="MarR"/>
    <property type="match status" value="1"/>
</dbReference>
<dbReference type="AlphaFoldDB" id="A0A225NE86"/>
<dbReference type="PANTHER" id="PTHR33164">
    <property type="entry name" value="TRANSCRIPTIONAL REGULATOR, MARR FAMILY"/>
    <property type="match status" value="1"/>
</dbReference>
<organism evidence="5 6">
    <name type="scientific">Marinibacterium profundimaris</name>
    <dbReference type="NCBI Taxonomy" id="1679460"/>
    <lineage>
        <taxon>Bacteria</taxon>
        <taxon>Pseudomonadati</taxon>
        <taxon>Pseudomonadota</taxon>
        <taxon>Alphaproteobacteria</taxon>
        <taxon>Rhodobacterales</taxon>
        <taxon>Paracoccaceae</taxon>
        <taxon>Marinibacterium</taxon>
    </lineage>
</organism>
<gene>
    <name evidence="5" type="ORF">ATO3_20195</name>
</gene>
<sequence length="140" mass="15782">MAPKTLDDQLSYLIASANRRIETELEERLRPGGVPIEQFRILEVLSENEPCAMGEIARRSLIDPATLTKIIDRMVRDNLVYRAPDPDDRRKVLILTAAEGKALYKRLSGVSSAQEKRLAEVLAGEKAAELKTLLRELLER</sequence>
<evidence type="ECO:0000313" key="6">
    <source>
        <dbReference type="Proteomes" id="UP000215377"/>
    </source>
</evidence>
<keyword evidence="6" id="KW-1185">Reference proteome</keyword>
<dbReference type="GO" id="GO:0006950">
    <property type="term" value="P:response to stress"/>
    <property type="evidence" value="ECO:0007669"/>
    <property type="project" value="TreeGrafter"/>
</dbReference>
<dbReference type="InterPro" id="IPR036390">
    <property type="entry name" value="WH_DNA-bd_sf"/>
</dbReference>
<dbReference type="RefSeq" id="WP_088651723.1">
    <property type="nucleotide sequence ID" value="NZ_AQQR01000011.1"/>
</dbReference>
<accession>A0A225NE86</accession>
<dbReference type="GO" id="GO:0003677">
    <property type="term" value="F:DNA binding"/>
    <property type="evidence" value="ECO:0007669"/>
    <property type="project" value="UniProtKB-KW"/>
</dbReference>
<evidence type="ECO:0000256" key="1">
    <source>
        <dbReference type="ARBA" id="ARBA00023015"/>
    </source>
</evidence>
<dbReference type="EMBL" id="AQQR01000011">
    <property type="protein sequence ID" value="OWU70581.1"/>
    <property type="molecule type" value="Genomic_DNA"/>
</dbReference>
<dbReference type="SMART" id="SM00347">
    <property type="entry name" value="HTH_MARR"/>
    <property type="match status" value="1"/>
</dbReference>
<dbReference type="GO" id="GO:0003700">
    <property type="term" value="F:DNA-binding transcription factor activity"/>
    <property type="evidence" value="ECO:0007669"/>
    <property type="project" value="InterPro"/>
</dbReference>
<evidence type="ECO:0000313" key="5">
    <source>
        <dbReference type="EMBL" id="OWU70581.1"/>
    </source>
</evidence>
<evidence type="ECO:0000259" key="4">
    <source>
        <dbReference type="PROSITE" id="PS50995"/>
    </source>
</evidence>